<dbReference type="SUPFAM" id="SSF52507">
    <property type="entry name" value="Homo-oligomeric flavin-containing Cys decarboxylases, HFCD"/>
    <property type="match status" value="1"/>
</dbReference>
<keyword evidence="4 5" id="KW-0808">Transferase</keyword>
<evidence type="ECO:0000256" key="4">
    <source>
        <dbReference type="ARBA" id="ARBA00022679"/>
    </source>
</evidence>
<feature type="binding site" evidence="5">
    <location>
        <position position="169"/>
    </location>
    <ligand>
        <name>dimethylallyl phosphate</name>
        <dbReference type="ChEBI" id="CHEBI:88052"/>
    </ligand>
</feature>
<keyword evidence="1 5" id="KW-0637">Prenyltransferase</keyword>
<reference evidence="8" key="1">
    <citation type="submission" date="2006-12" db="EMBL/GenBank/DDBJ databases">
        <authorList>
            <person name="Fouts D.E."/>
            <person name="Nelson K.E."/>
            <person name="Sebastian Y."/>
        </authorList>
    </citation>
    <scope>NUCLEOTIDE SEQUENCE [LARGE SCALE GENOMIC DNA]</scope>
    <source>
        <strain evidence="8">81-176</strain>
    </source>
</reference>
<dbReference type="AlphaFoldDB" id="A0A0H3PHL1"/>
<evidence type="ECO:0000313" key="7">
    <source>
        <dbReference type="EMBL" id="EAQ72413.1"/>
    </source>
</evidence>
<organism evidence="7 8">
    <name type="scientific">Campylobacter jejuni subsp. jejuni serotype O:23/36 (strain 81-176)</name>
    <dbReference type="NCBI Taxonomy" id="354242"/>
    <lineage>
        <taxon>Bacteria</taxon>
        <taxon>Pseudomonadati</taxon>
        <taxon>Campylobacterota</taxon>
        <taxon>Epsilonproteobacteria</taxon>
        <taxon>Campylobacterales</taxon>
        <taxon>Campylobacteraceae</taxon>
        <taxon>Campylobacter</taxon>
    </lineage>
</organism>
<evidence type="ECO:0000256" key="1">
    <source>
        <dbReference type="ARBA" id="ARBA00022602"/>
    </source>
</evidence>
<dbReference type="HAMAP" id="MF_01984">
    <property type="entry name" value="ubiX_pad"/>
    <property type="match status" value="1"/>
</dbReference>
<name>A0A0H3PHL1_CAMJJ</name>
<evidence type="ECO:0000313" key="8">
    <source>
        <dbReference type="Proteomes" id="UP000000646"/>
    </source>
</evidence>
<gene>
    <name evidence="5" type="primary">ubiX</name>
    <name evidence="7" type="ordered locus">CJJ81176_0789</name>
</gene>
<dbReference type="EMBL" id="CP000538">
    <property type="protein sequence ID" value="EAQ72413.1"/>
    <property type="molecule type" value="Genomic_DNA"/>
</dbReference>
<keyword evidence="3 5" id="KW-0288">FMN</keyword>
<dbReference type="EC" id="2.5.1.129" evidence="5"/>
<feature type="binding site" evidence="5">
    <location>
        <position position="153"/>
    </location>
    <ligand>
        <name>dimethylallyl phosphate</name>
        <dbReference type="ChEBI" id="CHEBI:88052"/>
    </ligand>
</feature>
<protein>
    <recommendedName>
        <fullName evidence="5">Flavin prenyltransferase UbiX</fullName>
        <ecNumber evidence="5">2.5.1.129</ecNumber>
    </recommendedName>
</protein>
<dbReference type="NCBIfam" id="NF004685">
    <property type="entry name" value="PRK06029.1"/>
    <property type="match status" value="1"/>
</dbReference>
<feature type="binding site" evidence="5">
    <location>
        <begin position="9"/>
        <end position="11"/>
    </location>
    <ligand>
        <name>FMN</name>
        <dbReference type="ChEBI" id="CHEBI:58210"/>
    </ligand>
</feature>
<dbReference type="Proteomes" id="UP000000646">
    <property type="component" value="Chromosome"/>
</dbReference>
<dbReference type="Pfam" id="PF02441">
    <property type="entry name" value="Flavoprotein"/>
    <property type="match status" value="1"/>
</dbReference>
<dbReference type="InterPro" id="IPR036551">
    <property type="entry name" value="Flavin_trans-like"/>
</dbReference>
<accession>A0A0H3PHL1</accession>
<comment type="caution">
    <text evidence="5">Lacks conserved residue(s) required for the propagation of feature annotation.</text>
</comment>
<evidence type="ECO:0000256" key="5">
    <source>
        <dbReference type="HAMAP-Rule" id="MF_01984"/>
    </source>
</evidence>
<feature type="binding site" evidence="5">
    <location>
        <position position="123"/>
    </location>
    <ligand>
        <name>FMN</name>
        <dbReference type="ChEBI" id="CHEBI:58210"/>
    </ligand>
</feature>
<evidence type="ECO:0000256" key="2">
    <source>
        <dbReference type="ARBA" id="ARBA00022630"/>
    </source>
</evidence>
<dbReference type="InterPro" id="IPR004507">
    <property type="entry name" value="UbiX-like"/>
</dbReference>
<dbReference type="RefSeq" id="WP_002857001.1">
    <property type="nucleotide sequence ID" value="NC_008787.1"/>
</dbReference>
<evidence type="ECO:0000256" key="3">
    <source>
        <dbReference type="ARBA" id="ARBA00022643"/>
    </source>
</evidence>
<proteinExistence type="inferred from homology"/>
<dbReference type="NCBIfam" id="TIGR00421">
    <property type="entry name" value="ubiX_pad"/>
    <property type="match status" value="1"/>
</dbReference>
<dbReference type="HOGENOM" id="CLU_074522_0_1_7"/>
<sequence>MKVLLGISGSSSVNLGLKLLKNLENQCELYCILTQGAKLSFKAENQANLEEICQENFKYTHFLDDKNLSLSVASGSFGIEKTIIAPCSISSLAKIHAGFADTLLMRAAAVALKERKKLILGVREMPFSTLNLEHMLKLSQIGVIIAPPIIASYSKANNLEQMENFIVGKWLDLLEIKHNLYEKWQNF</sequence>
<feature type="binding site" evidence="5">
    <location>
        <begin position="88"/>
        <end position="91"/>
    </location>
    <ligand>
        <name>FMN</name>
        <dbReference type="ChEBI" id="CHEBI:58210"/>
    </ligand>
</feature>
<comment type="similarity">
    <text evidence="5">Belongs to the UbiX/PAD1 family.</text>
</comment>
<dbReference type="GO" id="GO:0106141">
    <property type="term" value="F:flavin prenyltransferase activity"/>
    <property type="evidence" value="ECO:0007669"/>
    <property type="project" value="UniProtKB-EC"/>
</dbReference>
<feature type="domain" description="Flavoprotein" evidence="6">
    <location>
        <begin position="1"/>
        <end position="174"/>
    </location>
</feature>
<dbReference type="InterPro" id="IPR003382">
    <property type="entry name" value="Flavoprotein"/>
</dbReference>
<keyword evidence="2 5" id="KW-0285">Flavoprotein</keyword>
<feature type="binding site" evidence="5">
    <location>
        <position position="34"/>
    </location>
    <ligand>
        <name>FMN</name>
        <dbReference type="ChEBI" id="CHEBI:58210"/>
    </ligand>
</feature>
<dbReference type="KEGG" id="cjj:CJJ81176_0789"/>
<dbReference type="Gene3D" id="3.40.50.1950">
    <property type="entry name" value="Flavin prenyltransferase-like"/>
    <property type="match status" value="1"/>
</dbReference>
<comment type="catalytic activity">
    <reaction evidence="5">
        <text>dimethylallyl phosphate + FMNH2 = prenylated FMNH2 + phosphate</text>
        <dbReference type="Rhea" id="RHEA:37743"/>
        <dbReference type="ChEBI" id="CHEBI:43474"/>
        <dbReference type="ChEBI" id="CHEBI:57618"/>
        <dbReference type="ChEBI" id="CHEBI:87467"/>
        <dbReference type="ChEBI" id="CHEBI:88052"/>
        <dbReference type="EC" id="2.5.1.129"/>
    </reaction>
</comment>
<evidence type="ECO:0000259" key="6">
    <source>
        <dbReference type="Pfam" id="PF02441"/>
    </source>
</evidence>
<comment type="function">
    <text evidence="5">Flavin prenyltransferase that catalyzes the synthesis of the prenylated FMN cofactor (prenyl-FMN) for 4-hydroxy-3-polyprenylbenzoic acid decarboxylase UbiD. The prenyltransferase is metal-independent and links a dimethylallyl moiety from dimethylallyl monophosphate (DMAP) to the flavin N5 and C6 atoms of FMN.</text>
</comment>
<dbReference type="eggNOG" id="COG0163">
    <property type="taxonomic scope" value="Bacteria"/>
</dbReference>